<dbReference type="Proteomes" id="UP000095412">
    <property type="component" value="Unassembled WGS sequence"/>
</dbReference>
<comment type="subcellular location">
    <subcellularLocation>
        <location evidence="6">Cytoplasm</location>
    </subcellularLocation>
</comment>
<protein>
    <recommendedName>
        <fullName evidence="6">Exodeoxyribonuclease 7 small subunit</fullName>
        <ecNumber evidence="6">3.1.11.6</ecNumber>
    </recommendedName>
    <alternativeName>
        <fullName evidence="6">Exodeoxyribonuclease VII small subunit</fullName>
        <shortName evidence="6">Exonuclease VII small subunit</shortName>
    </alternativeName>
</protein>
<dbReference type="NCBIfam" id="NF002140">
    <property type="entry name" value="PRK00977.1-4"/>
    <property type="match status" value="1"/>
</dbReference>
<dbReference type="AlphaFoldDB" id="A0A1D4NSA6"/>
<dbReference type="NCBIfam" id="TIGR01280">
    <property type="entry name" value="xseB"/>
    <property type="match status" value="1"/>
</dbReference>
<dbReference type="GO" id="GO:0009318">
    <property type="term" value="C:exodeoxyribonuclease VII complex"/>
    <property type="evidence" value="ECO:0007669"/>
    <property type="project" value="UniProtKB-UniRule"/>
</dbReference>
<comment type="similarity">
    <text evidence="1 6">Belongs to the XseB family.</text>
</comment>
<comment type="function">
    <text evidence="6">Bidirectionally degrades single-stranded DNA into large acid-insoluble oligonucleotides, which are then degraded further into small acid-soluble oligonucleotides.</text>
</comment>
<dbReference type="RefSeq" id="WP_069996008.1">
    <property type="nucleotide sequence ID" value="NZ_FMPG01000001.1"/>
</dbReference>
<evidence type="ECO:0000313" key="11">
    <source>
        <dbReference type="Proteomes" id="UP000095768"/>
    </source>
</evidence>
<evidence type="ECO:0000256" key="7">
    <source>
        <dbReference type="SAM" id="MobiDB-lite"/>
    </source>
</evidence>
<dbReference type="OrthoDB" id="9798666at2"/>
<comment type="subunit">
    <text evidence="6">Heterooligomer composed of large and small subunits.</text>
</comment>
<accession>A0A1D4NSA6</accession>
<dbReference type="Pfam" id="PF02609">
    <property type="entry name" value="Exonuc_VII_S"/>
    <property type="match status" value="1"/>
</dbReference>
<organism evidence="8 11">
    <name type="scientific">Staphylococcus caeli</name>
    <dbReference type="NCBI Taxonomy" id="2201815"/>
    <lineage>
        <taxon>Bacteria</taxon>
        <taxon>Bacillati</taxon>
        <taxon>Bacillota</taxon>
        <taxon>Bacilli</taxon>
        <taxon>Bacillales</taxon>
        <taxon>Staphylococcaceae</taxon>
        <taxon>Staphylococcus</taxon>
    </lineage>
</organism>
<evidence type="ECO:0000256" key="6">
    <source>
        <dbReference type="HAMAP-Rule" id="MF_00337"/>
    </source>
</evidence>
<dbReference type="SUPFAM" id="SSF116842">
    <property type="entry name" value="XseB-like"/>
    <property type="match status" value="1"/>
</dbReference>
<evidence type="ECO:0000256" key="5">
    <source>
        <dbReference type="ARBA" id="ARBA00022839"/>
    </source>
</evidence>
<keyword evidence="3 6" id="KW-0540">Nuclease</keyword>
<dbReference type="InterPro" id="IPR003761">
    <property type="entry name" value="Exonuc_VII_S"/>
</dbReference>
<comment type="catalytic activity">
    <reaction evidence="6">
        <text>Exonucleolytic cleavage in either 5'- to 3'- or 3'- to 5'-direction to yield nucleoside 5'-phosphates.</text>
        <dbReference type="EC" id="3.1.11.6"/>
    </reaction>
</comment>
<dbReference type="EMBL" id="FMPI01000013">
    <property type="protein sequence ID" value="SCT13573.1"/>
    <property type="molecule type" value="Genomic_DNA"/>
</dbReference>
<proteinExistence type="inferred from homology"/>
<dbReference type="PANTHER" id="PTHR34137:SF1">
    <property type="entry name" value="EXODEOXYRIBONUCLEASE 7 SMALL SUBUNIT"/>
    <property type="match status" value="1"/>
</dbReference>
<gene>
    <name evidence="6 8" type="primary">xseB</name>
    <name evidence="8" type="ORF">SAMEA2297795_00010</name>
    <name evidence="9" type="ORF">SAMEA2297796_01822</name>
</gene>
<dbReference type="GO" id="GO:0008855">
    <property type="term" value="F:exodeoxyribonuclease VII activity"/>
    <property type="evidence" value="ECO:0007669"/>
    <property type="project" value="UniProtKB-UniRule"/>
</dbReference>
<evidence type="ECO:0000256" key="2">
    <source>
        <dbReference type="ARBA" id="ARBA00022490"/>
    </source>
</evidence>
<dbReference type="GO" id="GO:0005829">
    <property type="term" value="C:cytosol"/>
    <property type="evidence" value="ECO:0007669"/>
    <property type="project" value="TreeGrafter"/>
</dbReference>
<keyword evidence="4 6" id="KW-0378">Hydrolase</keyword>
<name>A0A1D4NSA6_9STAP</name>
<evidence type="ECO:0000256" key="3">
    <source>
        <dbReference type="ARBA" id="ARBA00022722"/>
    </source>
</evidence>
<evidence type="ECO:0000313" key="9">
    <source>
        <dbReference type="EMBL" id="SCT13573.1"/>
    </source>
</evidence>
<dbReference type="InterPro" id="IPR037004">
    <property type="entry name" value="Exonuc_VII_ssu_sf"/>
</dbReference>
<reference evidence="9 10" key="1">
    <citation type="submission" date="2016-09" db="EMBL/GenBank/DDBJ databases">
        <authorList>
            <consortium name="Pathogen Informatics"/>
            <person name="Sun Q."/>
            <person name="Inoue M."/>
        </authorList>
    </citation>
    <scope>NUCLEOTIDE SEQUENCE [LARGE SCALE GENOMIC DNA]</scope>
    <source>
        <strain evidence="9 10">82C</strain>
    </source>
</reference>
<dbReference type="Proteomes" id="UP000095768">
    <property type="component" value="Unassembled WGS sequence"/>
</dbReference>
<dbReference type="EMBL" id="FMPG01000001">
    <property type="protein sequence ID" value="SCS22020.1"/>
    <property type="molecule type" value="Genomic_DNA"/>
</dbReference>
<sequence length="81" mass="9293">MTNNNTQSFEDMMKELETIVQKLDNENVSLEESLNLYQRGMKLSATCDETLKDAEKKVNELMSEENTNQNGDTEKVNSDDK</sequence>
<evidence type="ECO:0000256" key="1">
    <source>
        <dbReference type="ARBA" id="ARBA00009998"/>
    </source>
</evidence>
<evidence type="ECO:0000313" key="8">
    <source>
        <dbReference type="EMBL" id="SCS22020.1"/>
    </source>
</evidence>
<dbReference type="EC" id="3.1.11.6" evidence="6"/>
<keyword evidence="2 6" id="KW-0963">Cytoplasm</keyword>
<dbReference type="HAMAP" id="MF_00337">
    <property type="entry name" value="Exonuc_7_S"/>
    <property type="match status" value="1"/>
</dbReference>
<feature type="region of interest" description="Disordered" evidence="7">
    <location>
        <begin position="60"/>
        <end position="81"/>
    </location>
</feature>
<evidence type="ECO:0000256" key="4">
    <source>
        <dbReference type="ARBA" id="ARBA00022801"/>
    </source>
</evidence>
<keyword evidence="5 6" id="KW-0269">Exonuclease</keyword>
<dbReference type="PANTHER" id="PTHR34137">
    <property type="entry name" value="EXODEOXYRIBONUCLEASE 7 SMALL SUBUNIT"/>
    <property type="match status" value="1"/>
</dbReference>
<dbReference type="PIRSF" id="PIRSF006488">
    <property type="entry name" value="Exonuc_VII_S"/>
    <property type="match status" value="1"/>
</dbReference>
<dbReference type="GO" id="GO:0006308">
    <property type="term" value="P:DNA catabolic process"/>
    <property type="evidence" value="ECO:0007669"/>
    <property type="project" value="UniProtKB-UniRule"/>
</dbReference>
<evidence type="ECO:0000313" key="10">
    <source>
        <dbReference type="Proteomes" id="UP000095412"/>
    </source>
</evidence>
<keyword evidence="10" id="KW-1185">Reference proteome</keyword>
<feature type="compositionally biased region" description="Basic and acidic residues" evidence="7">
    <location>
        <begin position="72"/>
        <end position="81"/>
    </location>
</feature>
<dbReference type="NCBIfam" id="NF010671">
    <property type="entry name" value="PRK14068.1"/>
    <property type="match status" value="1"/>
</dbReference>
<reference evidence="8 11" key="2">
    <citation type="submission" date="2016-09" db="EMBL/GenBank/DDBJ databases">
        <authorList>
            <consortium name="Pathogen Informatics"/>
        </authorList>
    </citation>
    <scope>NUCLEOTIDE SEQUENCE [LARGE SCALE GENOMIC DNA]</scope>
    <source>
        <strain evidence="8 11">82B</strain>
    </source>
</reference>
<dbReference type="Gene3D" id="1.10.287.1040">
    <property type="entry name" value="Exonuclease VII, small subunit"/>
    <property type="match status" value="1"/>
</dbReference>